<dbReference type="Pfam" id="PF15714">
    <property type="entry name" value="SpoVT_C"/>
    <property type="match status" value="1"/>
</dbReference>
<dbReference type="Proteomes" id="UP001321763">
    <property type="component" value="Chromosome"/>
</dbReference>
<dbReference type="Gene3D" id="2.10.260.10">
    <property type="match status" value="1"/>
</dbReference>
<feature type="domain" description="SpoVT-AbrB" evidence="8">
    <location>
        <begin position="5"/>
        <end position="51"/>
    </location>
</feature>
<dbReference type="InterPro" id="IPR007159">
    <property type="entry name" value="SpoVT-AbrB_dom"/>
</dbReference>
<evidence type="ECO:0000256" key="4">
    <source>
        <dbReference type="ARBA" id="ARBA00023125"/>
    </source>
</evidence>
<dbReference type="SMART" id="SM00966">
    <property type="entry name" value="SpoVT_AbrB"/>
    <property type="match status" value="1"/>
</dbReference>
<dbReference type="GO" id="GO:0003677">
    <property type="term" value="F:DNA binding"/>
    <property type="evidence" value="ECO:0007669"/>
    <property type="project" value="UniProtKB-UniRule"/>
</dbReference>
<dbReference type="PROSITE" id="PS51740">
    <property type="entry name" value="SPOVT_ABRB"/>
    <property type="match status" value="1"/>
</dbReference>
<dbReference type="GO" id="GO:0042802">
    <property type="term" value="F:identical protein binding"/>
    <property type="evidence" value="ECO:0007669"/>
    <property type="project" value="UniProtKB-ARBA"/>
</dbReference>
<dbReference type="PANTHER" id="PTHR36432">
    <property type="match status" value="1"/>
</dbReference>
<evidence type="ECO:0000313" key="10">
    <source>
        <dbReference type="EMBL" id="RXI46563.1"/>
    </source>
</evidence>
<keyword evidence="2" id="KW-0749">Sporulation</keyword>
<gene>
    <name evidence="10" type="primary">spoVT</name>
    <name evidence="10" type="ORF">DP130_10515</name>
    <name evidence="9" type="ORF">K234311028_25800</name>
</gene>
<evidence type="ECO:0000256" key="2">
    <source>
        <dbReference type="ARBA" id="ARBA00022969"/>
    </source>
</evidence>
<accession>A0A4Q0VBG5</accession>
<dbReference type="SUPFAM" id="SSF55781">
    <property type="entry name" value="GAF domain-like"/>
    <property type="match status" value="1"/>
</dbReference>
<reference evidence="10 11" key="1">
    <citation type="submission" date="2018-06" db="EMBL/GenBank/DDBJ databases">
        <title>Genome conservation of Clostridium tetani.</title>
        <authorList>
            <person name="Bruggemann H."/>
            <person name="Popoff M.R."/>
        </authorList>
    </citation>
    <scope>NUCLEOTIDE SEQUENCE [LARGE SCALE GENOMIC DNA]</scope>
    <source>
        <strain evidence="10 11">2017.061</strain>
    </source>
</reference>
<dbReference type="AlphaFoldDB" id="A0A4Q0VBG5"/>
<dbReference type="NCBIfam" id="TIGR01439">
    <property type="entry name" value="lp_hng_hel_AbrB"/>
    <property type="match status" value="1"/>
</dbReference>
<keyword evidence="1" id="KW-0678">Repressor</keyword>
<dbReference type="InterPro" id="IPR037914">
    <property type="entry name" value="SpoVT-AbrB_sf"/>
</dbReference>
<dbReference type="EMBL" id="QMAP01000010">
    <property type="protein sequence ID" value="RXI46563.1"/>
    <property type="molecule type" value="Genomic_DNA"/>
</dbReference>
<evidence type="ECO:0000313" key="9">
    <source>
        <dbReference type="EMBL" id="BDR82334.1"/>
    </source>
</evidence>
<evidence type="ECO:0000256" key="6">
    <source>
        <dbReference type="ARBA" id="ARBA00023163"/>
    </source>
</evidence>
<dbReference type="Pfam" id="PF04014">
    <property type="entry name" value="MazE_antitoxin"/>
    <property type="match status" value="1"/>
</dbReference>
<keyword evidence="4 7" id="KW-0238">DNA-binding</keyword>
<evidence type="ECO:0000256" key="3">
    <source>
        <dbReference type="ARBA" id="ARBA00023015"/>
    </source>
</evidence>
<name>A0A4Q0VBG5_CLOTA</name>
<keyword evidence="6" id="KW-0804">Transcription</keyword>
<dbReference type="FunFam" id="2.10.260.10:FF:000001">
    <property type="entry name" value="Stage V sporulation protein T"/>
    <property type="match status" value="1"/>
</dbReference>
<dbReference type="PIRSF" id="PIRSF026579">
    <property type="entry name" value="Spore_V_T"/>
    <property type="match status" value="1"/>
</dbReference>
<dbReference type="GeneID" id="24253611"/>
<dbReference type="EMBL" id="AP026818">
    <property type="protein sequence ID" value="BDR82334.1"/>
    <property type="molecule type" value="Genomic_DNA"/>
</dbReference>
<dbReference type="OMA" id="IGEMGAF"/>
<dbReference type="InterPro" id="IPR014213">
    <property type="entry name" value="SpoVT"/>
</dbReference>
<evidence type="ECO:0000256" key="5">
    <source>
        <dbReference type="ARBA" id="ARBA00023159"/>
    </source>
</evidence>
<proteinExistence type="predicted"/>
<keyword evidence="3" id="KW-0805">Transcription regulation</keyword>
<dbReference type="GO" id="GO:0030435">
    <property type="term" value="P:sporulation resulting in formation of a cellular spore"/>
    <property type="evidence" value="ECO:0007669"/>
    <property type="project" value="UniProtKB-KW"/>
</dbReference>
<dbReference type="SUPFAM" id="SSF89447">
    <property type="entry name" value="AbrB/MazE/MraZ-like"/>
    <property type="match status" value="1"/>
</dbReference>
<evidence type="ECO:0000313" key="12">
    <source>
        <dbReference type="Proteomes" id="UP001321763"/>
    </source>
</evidence>
<sequence>MKATGIVRRIDDLGRVVIPKEIRRTLRIREGDPLEIFTDREGGVILKKYSPIGELSEFSKGYAESLQQTIGNIVIICDRDMLISVSGVQKKEYMDKKISFELEKIIEERKTILISKEREIIPLYDDEEFEEKYATQVISPIIAEGDAIGAVIIVSKDKDEEFGEVEMKLAETASSFLGKQMEQ</sequence>
<dbReference type="RefSeq" id="WP_011098515.1">
    <property type="nucleotide sequence ID" value="NZ_AP026806.1"/>
</dbReference>
<dbReference type="PANTHER" id="PTHR36432:SF1">
    <property type="entry name" value="STAGE V SPORULATION PROTEIN T"/>
    <property type="match status" value="1"/>
</dbReference>
<dbReference type="NCBIfam" id="TIGR02851">
    <property type="entry name" value="spore_V_T"/>
    <property type="match status" value="1"/>
</dbReference>
<keyword evidence="5" id="KW-0010">Activator</keyword>
<dbReference type="Proteomes" id="UP000290921">
    <property type="component" value="Unassembled WGS sequence"/>
</dbReference>
<evidence type="ECO:0000256" key="7">
    <source>
        <dbReference type="PROSITE-ProRule" id="PRU01076"/>
    </source>
</evidence>
<dbReference type="Gene3D" id="3.30.450.40">
    <property type="match status" value="1"/>
</dbReference>
<organism evidence="10 11">
    <name type="scientific">Clostridium tetani</name>
    <dbReference type="NCBI Taxonomy" id="1513"/>
    <lineage>
        <taxon>Bacteria</taxon>
        <taxon>Bacillati</taxon>
        <taxon>Bacillota</taxon>
        <taxon>Clostridia</taxon>
        <taxon>Eubacteriales</taxon>
        <taxon>Clostridiaceae</taxon>
        <taxon>Clostridium</taxon>
    </lineage>
</organism>
<reference evidence="9 12" key="2">
    <citation type="submission" date="2022-09" db="EMBL/GenBank/DDBJ databases">
        <title>complete genome sequences of Clostridium tetani str. KHSU-234311-028 isolated from soil.</title>
        <authorList>
            <person name="Sekizuka T."/>
            <person name="Shitada C."/>
            <person name="Takahashi M."/>
            <person name="Kuroda M."/>
        </authorList>
    </citation>
    <scope>NUCLEOTIDE SEQUENCE [LARGE SCALE GENOMIC DNA]</scope>
    <source>
        <strain evidence="9 12">KHSU-234311-028</strain>
    </source>
</reference>
<evidence type="ECO:0000256" key="1">
    <source>
        <dbReference type="ARBA" id="ARBA00022491"/>
    </source>
</evidence>
<dbReference type="InterPro" id="IPR052731">
    <property type="entry name" value="B_subtilis_Trans_State_Reg"/>
</dbReference>
<protein>
    <submittedName>
        <fullName evidence="10">Stage V sporulation protein T</fullName>
    </submittedName>
</protein>
<evidence type="ECO:0000313" key="11">
    <source>
        <dbReference type="Proteomes" id="UP000290921"/>
    </source>
</evidence>
<evidence type="ECO:0000259" key="8">
    <source>
        <dbReference type="PROSITE" id="PS51740"/>
    </source>
</evidence>
<dbReference type="InterPro" id="IPR029016">
    <property type="entry name" value="GAF-like_dom_sf"/>
</dbReference>